<dbReference type="Pfam" id="PF00899">
    <property type="entry name" value="ThiF"/>
    <property type="match status" value="1"/>
</dbReference>
<dbReference type="NCBIfam" id="TIGR03882">
    <property type="entry name" value="cyclo_dehyd_2"/>
    <property type="match status" value="1"/>
</dbReference>
<dbReference type="InterPro" id="IPR035985">
    <property type="entry name" value="Ubiquitin-activating_enz"/>
</dbReference>
<reference evidence="3" key="2">
    <citation type="submission" date="2022-02" db="EMBL/GenBank/DDBJ databases">
        <authorList>
            <person name="Elcheninov A.G."/>
            <person name="Sorokin D.Y."/>
            <person name="Kublanov I.V."/>
        </authorList>
    </citation>
    <scope>NUCLEOTIDE SEQUENCE</scope>
    <source>
        <strain evidence="3">AArc-St2</strain>
    </source>
</reference>
<sequence>MTENTTETETQAEAAEPTLNPDETPTFNPAVTAVQVDNNTLHVRSGPWGGPAITIRDTDGDGLLGRLLDRIDGDRTVAEVCERFESAQQMEIKQLLSSLTESNVLTTESPTETQSHLALKYQFQQNERERLGEKSVLIVACDRMGRSIATDLLEMGVGSIDVTQPYTDPIDNTATIDDDRLTYHDDPALLPLIESADLVVYTASRQRPLISDLNELAVETDTPLLPVQIHGFDGIVGPAVFPNETACYTCFVERTRANVVDPDGYEAYRSTLDADNRLSTASLPAFSRMLAGFAAMELLHLLAYGTGYTAGRVVTIDSLELSMEANDVLTLPRCECCGVPAGADVQRFVSMEDVVHAGKLNDENAEHGTSHQSHALTDEVSAE</sequence>
<dbReference type="Gene3D" id="3.40.50.720">
    <property type="entry name" value="NAD(P)-binding Rossmann-like Domain"/>
    <property type="match status" value="1"/>
</dbReference>
<feature type="compositionally biased region" description="Low complexity" evidence="1">
    <location>
        <begin position="1"/>
        <end position="16"/>
    </location>
</feature>
<keyword evidence="4" id="KW-1185">Reference proteome</keyword>
<evidence type="ECO:0000313" key="4">
    <source>
        <dbReference type="Proteomes" id="UP001203207"/>
    </source>
</evidence>
<dbReference type="SUPFAM" id="SSF69572">
    <property type="entry name" value="Activating enzymes of the ubiquitin-like proteins"/>
    <property type="match status" value="1"/>
</dbReference>
<name>A0AAE3FWA9_9EURY</name>
<organism evidence="3 4">
    <name type="scientific">Natronocalculus amylovorans</name>
    <dbReference type="NCBI Taxonomy" id="2917812"/>
    <lineage>
        <taxon>Archaea</taxon>
        <taxon>Methanobacteriati</taxon>
        <taxon>Methanobacteriota</taxon>
        <taxon>Stenosarchaea group</taxon>
        <taxon>Halobacteria</taxon>
        <taxon>Halobacteriales</taxon>
        <taxon>Haloferacaceae</taxon>
        <taxon>Natronocalculus</taxon>
    </lineage>
</organism>
<proteinExistence type="predicted"/>
<feature type="domain" description="THIF-type NAD/FAD binding fold" evidence="2">
    <location>
        <begin position="187"/>
        <end position="336"/>
    </location>
</feature>
<dbReference type="InterPro" id="IPR000594">
    <property type="entry name" value="ThiF_NAD_FAD-bd"/>
</dbReference>
<dbReference type="RefSeq" id="WP_250583642.1">
    <property type="nucleotide sequence ID" value="NZ_JAKRVX010000002.1"/>
</dbReference>
<evidence type="ECO:0000259" key="2">
    <source>
        <dbReference type="Pfam" id="PF00899"/>
    </source>
</evidence>
<evidence type="ECO:0000256" key="1">
    <source>
        <dbReference type="SAM" id="MobiDB-lite"/>
    </source>
</evidence>
<gene>
    <name evidence="3" type="ORF">AArcSt2_07510</name>
</gene>
<dbReference type="GO" id="GO:0008641">
    <property type="term" value="F:ubiquitin-like modifier activating enzyme activity"/>
    <property type="evidence" value="ECO:0007669"/>
    <property type="project" value="InterPro"/>
</dbReference>
<feature type="region of interest" description="Disordered" evidence="1">
    <location>
        <begin position="1"/>
        <end position="26"/>
    </location>
</feature>
<feature type="region of interest" description="Disordered" evidence="1">
    <location>
        <begin position="362"/>
        <end position="383"/>
    </location>
</feature>
<reference evidence="3" key="1">
    <citation type="journal article" date="2022" name="Syst. Appl. Microbiol.">
        <title>Natronocalculus amylovorans gen. nov., sp. nov., and Natranaeroarchaeum aerophilus sp. nov., dominant culturable amylolytic natronoarchaea from hypersaline soda lakes in southwestern Siberia.</title>
        <authorList>
            <person name="Sorokin D.Y."/>
            <person name="Elcheninov A.G."/>
            <person name="Khizhniak T.V."/>
            <person name="Koenen M."/>
            <person name="Bale N.J."/>
            <person name="Damste J.S.S."/>
            <person name="Kublanov I.V."/>
        </authorList>
    </citation>
    <scope>NUCLEOTIDE SEQUENCE</scope>
    <source>
        <strain evidence="3">AArc-St2</strain>
    </source>
</reference>
<evidence type="ECO:0000313" key="3">
    <source>
        <dbReference type="EMBL" id="MCL9816787.1"/>
    </source>
</evidence>
<protein>
    <submittedName>
        <fullName evidence="3">TOMM leader peptide-binding protein</fullName>
    </submittedName>
</protein>
<comment type="caution">
    <text evidence="3">The sequence shown here is derived from an EMBL/GenBank/DDBJ whole genome shotgun (WGS) entry which is preliminary data.</text>
</comment>
<dbReference type="AlphaFoldDB" id="A0AAE3FWA9"/>
<dbReference type="EMBL" id="JAKRVX010000002">
    <property type="protein sequence ID" value="MCL9816787.1"/>
    <property type="molecule type" value="Genomic_DNA"/>
</dbReference>
<accession>A0AAE3FWA9</accession>
<dbReference type="Proteomes" id="UP001203207">
    <property type="component" value="Unassembled WGS sequence"/>
</dbReference>
<dbReference type="InterPro" id="IPR022291">
    <property type="entry name" value="Bacteriocin_synth_cyclodeHase"/>
</dbReference>